<feature type="transmembrane region" description="Helical" evidence="7">
    <location>
        <begin position="283"/>
        <end position="304"/>
    </location>
</feature>
<dbReference type="PROSITE" id="PS50850">
    <property type="entry name" value="MFS"/>
    <property type="match status" value="1"/>
</dbReference>
<dbReference type="SUPFAM" id="SSF103473">
    <property type="entry name" value="MFS general substrate transporter"/>
    <property type="match status" value="1"/>
</dbReference>
<organism evidence="9 10">
    <name type="scientific">Pseudochelatococcus contaminans</name>
    <dbReference type="NCBI Taxonomy" id="1538103"/>
    <lineage>
        <taxon>Bacteria</taxon>
        <taxon>Pseudomonadati</taxon>
        <taxon>Pseudomonadota</taxon>
        <taxon>Alphaproteobacteria</taxon>
        <taxon>Hyphomicrobiales</taxon>
        <taxon>Chelatococcaceae</taxon>
        <taxon>Pseudochelatococcus</taxon>
    </lineage>
</organism>
<feature type="transmembrane region" description="Helical" evidence="7">
    <location>
        <begin position="405"/>
        <end position="426"/>
    </location>
</feature>
<dbReference type="InterPro" id="IPR020846">
    <property type="entry name" value="MFS_dom"/>
</dbReference>
<dbReference type="Proteomes" id="UP000537592">
    <property type="component" value="Unassembled WGS sequence"/>
</dbReference>
<evidence type="ECO:0000259" key="8">
    <source>
        <dbReference type="PROSITE" id="PS50850"/>
    </source>
</evidence>
<keyword evidence="4 7" id="KW-0812">Transmembrane</keyword>
<evidence type="ECO:0000256" key="4">
    <source>
        <dbReference type="ARBA" id="ARBA00022692"/>
    </source>
</evidence>
<proteinExistence type="predicted"/>
<keyword evidence="5 7" id="KW-1133">Transmembrane helix</keyword>
<dbReference type="PANTHER" id="PTHR43045:SF1">
    <property type="entry name" value="SHIKIMATE TRANSPORTER"/>
    <property type="match status" value="1"/>
</dbReference>
<gene>
    <name evidence="9" type="ORF">FHS81_001822</name>
</gene>
<dbReference type="Gene3D" id="1.20.1250.20">
    <property type="entry name" value="MFS general substrate transporter like domains"/>
    <property type="match status" value="2"/>
</dbReference>
<keyword evidence="6 7" id="KW-0472">Membrane</keyword>
<evidence type="ECO:0000256" key="2">
    <source>
        <dbReference type="ARBA" id="ARBA00022448"/>
    </source>
</evidence>
<sequence>MQTATPVKETPAEAKKRNRKVAVATIVGSMLEWYDFYLYATMASIIFARVFFDNSDPNAAGLAAFSTFAIGFIARPFGGIFFGYLGDKLGRKRMLAYTFALMGICTACIGLIPSYDMIGLWAPVLLVIFRIAQGLGAGAELAGAAVTSYEHADESRKGRQGAWPALGLNLGLLLSSLTIYALTMFGDDFLLNGGWRIPFILSFALVFIGVWVRRSLPETPEYAQTNVQEHKRASLKELFATSLPSVIVVFVLAIGYNSLSYIYKTFSLAYLTQFQGVSPSVTSLSVTIASLIAIFAVPTFGWLCDRYSSRAVLVVGGLLAGAFGYPFMALLGTGQDTAVYLALIIGTGVIAPMMFAPQGSFLSRQFPVYIRSTGVGTSREIGTAIAGGLAPLGALTLVANSPTNSTTGVVIILVISGLLVTVAALFDQGYRYSTGKN</sequence>
<feature type="transmembrane region" description="Helical" evidence="7">
    <location>
        <begin position="195"/>
        <end position="212"/>
    </location>
</feature>
<evidence type="ECO:0000256" key="1">
    <source>
        <dbReference type="ARBA" id="ARBA00004651"/>
    </source>
</evidence>
<feature type="transmembrane region" description="Helical" evidence="7">
    <location>
        <begin position="311"/>
        <end position="331"/>
    </location>
</feature>
<evidence type="ECO:0000256" key="3">
    <source>
        <dbReference type="ARBA" id="ARBA00022475"/>
    </source>
</evidence>
<dbReference type="Pfam" id="PF07690">
    <property type="entry name" value="MFS_1"/>
    <property type="match status" value="1"/>
</dbReference>
<feature type="transmembrane region" description="Helical" evidence="7">
    <location>
        <begin position="381"/>
        <end position="399"/>
    </location>
</feature>
<feature type="transmembrane region" description="Helical" evidence="7">
    <location>
        <begin position="337"/>
        <end position="356"/>
    </location>
</feature>
<evidence type="ECO:0000313" key="10">
    <source>
        <dbReference type="Proteomes" id="UP000537592"/>
    </source>
</evidence>
<evidence type="ECO:0000256" key="5">
    <source>
        <dbReference type="ARBA" id="ARBA00022989"/>
    </source>
</evidence>
<keyword evidence="3" id="KW-1003">Cell membrane</keyword>
<evidence type="ECO:0000313" key="9">
    <source>
        <dbReference type="EMBL" id="MBB3809734.1"/>
    </source>
</evidence>
<feature type="transmembrane region" description="Helical" evidence="7">
    <location>
        <begin position="94"/>
        <end position="112"/>
    </location>
</feature>
<evidence type="ECO:0000256" key="7">
    <source>
        <dbReference type="SAM" id="Phobius"/>
    </source>
</evidence>
<dbReference type="GO" id="GO:0022857">
    <property type="term" value="F:transmembrane transporter activity"/>
    <property type="evidence" value="ECO:0007669"/>
    <property type="project" value="InterPro"/>
</dbReference>
<dbReference type="PANTHER" id="PTHR43045">
    <property type="entry name" value="SHIKIMATE TRANSPORTER"/>
    <property type="match status" value="1"/>
</dbReference>
<dbReference type="RefSeq" id="WP_183752181.1">
    <property type="nucleotide sequence ID" value="NZ_JACICC010000004.1"/>
</dbReference>
<keyword evidence="2" id="KW-0813">Transport</keyword>
<comment type="subcellular location">
    <subcellularLocation>
        <location evidence="1">Cell membrane</location>
        <topology evidence="1">Multi-pass membrane protein</topology>
    </subcellularLocation>
</comment>
<comment type="caution">
    <text evidence="9">The sequence shown here is derived from an EMBL/GenBank/DDBJ whole genome shotgun (WGS) entry which is preliminary data.</text>
</comment>
<feature type="transmembrane region" description="Helical" evidence="7">
    <location>
        <begin position="163"/>
        <end position="183"/>
    </location>
</feature>
<keyword evidence="10" id="KW-1185">Reference proteome</keyword>
<name>A0A7W6EGW3_9HYPH</name>
<reference evidence="9 10" key="1">
    <citation type="submission" date="2020-08" db="EMBL/GenBank/DDBJ databases">
        <title>Genomic Encyclopedia of Type Strains, Phase IV (KMG-IV): sequencing the most valuable type-strain genomes for metagenomic binning, comparative biology and taxonomic classification.</title>
        <authorList>
            <person name="Goeker M."/>
        </authorList>
    </citation>
    <scope>NUCLEOTIDE SEQUENCE [LARGE SCALE GENOMIC DNA]</scope>
    <source>
        <strain evidence="9 10">DSM 28760</strain>
    </source>
</reference>
<feature type="transmembrane region" description="Helical" evidence="7">
    <location>
        <begin position="59"/>
        <end position="82"/>
    </location>
</feature>
<evidence type="ECO:0000256" key="6">
    <source>
        <dbReference type="ARBA" id="ARBA00023136"/>
    </source>
</evidence>
<feature type="transmembrane region" description="Helical" evidence="7">
    <location>
        <begin position="238"/>
        <end position="263"/>
    </location>
</feature>
<feature type="transmembrane region" description="Helical" evidence="7">
    <location>
        <begin position="118"/>
        <end position="142"/>
    </location>
</feature>
<dbReference type="EMBL" id="JACICC010000004">
    <property type="protein sequence ID" value="MBB3809734.1"/>
    <property type="molecule type" value="Genomic_DNA"/>
</dbReference>
<feature type="transmembrane region" description="Helical" evidence="7">
    <location>
        <begin position="21"/>
        <end position="47"/>
    </location>
</feature>
<dbReference type="InterPro" id="IPR036259">
    <property type="entry name" value="MFS_trans_sf"/>
</dbReference>
<dbReference type="AlphaFoldDB" id="A0A7W6EGW3"/>
<dbReference type="GO" id="GO:0005886">
    <property type="term" value="C:plasma membrane"/>
    <property type="evidence" value="ECO:0007669"/>
    <property type="project" value="UniProtKB-SubCell"/>
</dbReference>
<protein>
    <submittedName>
        <fullName evidence="9">MFS family permease</fullName>
    </submittedName>
</protein>
<feature type="domain" description="Major facilitator superfamily (MFS) profile" evidence="8">
    <location>
        <begin position="21"/>
        <end position="435"/>
    </location>
</feature>
<accession>A0A7W6EGW3</accession>
<dbReference type="InterPro" id="IPR011701">
    <property type="entry name" value="MFS"/>
</dbReference>